<evidence type="ECO:0000256" key="1">
    <source>
        <dbReference type="SAM" id="MobiDB-lite"/>
    </source>
</evidence>
<protein>
    <submittedName>
        <fullName evidence="2">Uncharacterized protein</fullName>
    </submittedName>
</protein>
<sequence length="138" mass="15211">MSARQQGVAAVREQGVADDRNSVVQRPSAVSRVSRVSNTELVQCSVFGRGKMSRRARRRAEREGRTARQDAAERRARAAAEHVFSPLGSRLMSEEADERRRNESSGASGGSAVPVGRRWVVFGGLARCWEVLRNAKEC</sequence>
<reference evidence="2 3" key="1">
    <citation type="submission" date="2019-05" db="EMBL/GenBank/DDBJ databases">
        <title>Another draft genome of Portunus trituberculatus and its Hox gene families provides insights of decapod evolution.</title>
        <authorList>
            <person name="Jeong J.-H."/>
            <person name="Song I."/>
            <person name="Kim S."/>
            <person name="Choi T."/>
            <person name="Kim D."/>
            <person name="Ryu S."/>
            <person name="Kim W."/>
        </authorList>
    </citation>
    <scope>NUCLEOTIDE SEQUENCE [LARGE SCALE GENOMIC DNA]</scope>
    <source>
        <tissue evidence="2">Muscle</tissue>
    </source>
</reference>
<feature type="region of interest" description="Disordered" evidence="1">
    <location>
        <begin position="53"/>
        <end position="111"/>
    </location>
</feature>
<accession>A0A5B7GN32</accession>
<evidence type="ECO:0000313" key="2">
    <source>
        <dbReference type="EMBL" id="MPC58906.1"/>
    </source>
</evidence>
<evidence type="ECO:0000313" key="3">
    <source>
        <dbReference type="Proteomes" id="UP000324222"/>
    </source>
</evidence>
<dbReference type="Proteomes" id="UP000324222">
    <property type="component" value="Unassembled WGS sequence"/>
</dbReference>
<feature type="compositionally biased region" description="Low complexity" evidence="1">
    <location>
        <begin position="22"/>
        <end position="32"/>
    </location>
</feature>
<gene>
    <name evidence="2" type="ORF">E2C01_052917</name>
</gene>
<feature type="compositionally biased region" description="Basic and acidic residues" evidence="1">
    <location>
        <begin position="60"/>
        <end position="80"/>
    </location>
</feature>
<dbReference type="AlphaFoldDB" id="A0A5B7GN32"/>
<keyword evidence="3" id="KW-1185">Reference proteome</keyword>
<feature type="region of interest" description="Disordered" evidence="1">
    <location>
        <begin position="1"/>
        <end position="32"/>
    </location>
</feature>
<comment type="caution">
    <text evidence="2">The sequence shown here is derived from an EMBL/GenBank/DDBJ whole genome shotgun (WGS) entry which is preliminary data.</text>
</comment>
<proteinExistence type="predicted"/>
<name>A0A5B7GN32_PORTR</name>
<organism evidence="2 3">
    <name type="scientific">Portunus trituberculatus</name>
    <name type="common">Swimming crab</name>
    <name type="synonym">Neptunus trituberculatus</name>
    <dbReference type="NCBI Taxonomy" id="210409"/>
    <lineage>
        <taxon>Eukaryota</taxon>
        <taxon>Metazoa</taxon>
        <taxon>Ecdysozoa</taxon>
        <taxon>Arthropoda</taxon>
        <taxon>Crustacea</taxon>
        <taxon>Multicrustacea</taxon>
        <taxon>Malacostraca</taxon>
        <taxon>Eumalacostraca</taxon>
        <taxon>Eucarida</taxon>
        <taxon>Decapoda</taxon>
        <taxon>Pleocyemata</taxon>
        <taxon>Brachyura</taxon>
        <taxon>Eubrachyura</taxon>
        <taxon>Portunoidea</taxon>
        <taxon>Portunidae</taxon>
        <taxon>Portuninae</taxon>
        <taxon>Portunus</taxon>
    </lineage>
</organism>
<dbReference type="EMBL" id="VSRR010016090">
    <property type="protein sequence ID" value="MPC58906.1"/>
    <property type="molecule type" value="Genomic_DNA"/>
</dbReference>